<dbReference type="eggNOG" id="COG2246">
    <property type="taxonomic scope" value="Bacteria"/>
</dbReference>
<evidence type="ECO:0000256" key="5">
    <source>
        <dbReference type="ARBA" id="ARBA00023136"/>
    </source>
</evidence>
<dbReference type="PANTHER" id="PTHR38459:SF1">
    <property type="entry name" value="PROPHAGE BACTOPRENOL-LINKED GLUCOSE TRANSLOCASE HOMOLOG"/>
    <property type="match status" value="1"/>
</dbReference>
<feature type="transmembrane region" description="Helical" evidence="6">
    <location>
        <begin position="95"/>
        <end position="117"/>
    </location>
</feature>
<accession>A0A0R1SFC8</accession>
<keyword evidence="9" id="KW-1185">Reference proteome</keyword>
<protein>
    <recommendedName>
        <fullName evidence="7">GtrA/DPMS transmembrane domain-containing protein</fullName>
    </recommendedName>
</protein>
<dbReference type="PATRIC" id="fig|1122152.4.peg.83"/>
<keyword evidence="3 6" id="KW-0812">Transmembrane</keyword>
<evidence type="ECO:0000256" key="2">
    <source>
        <dbReference type="ARBA" id="ARBA00009399"/>
    </source>
</evidence>
<evidence type="ECO:0000313" key="8">
    <source>
        <dbReference type="EMBL" id="KRL63835.1"/>
    </source>
</evidence>
<dbReference type="PANTHER" id="PTHR38459">
    <property type="entry name" value="PROPHAGE BACTOPRENOL-LINKED GLUCOSE TRANSLOCASE HOMOLOG"/>
    <property type="match status" value="1"/>
</dbReference>
<comment type="caution">
    <text evidence="8">The sequence shown here is derived from an EMBL/GenBank/DDBJ whole genome shotgun (WGS) entry which is preliminary data.</text>
</comment>
<dbReference type="Proteomes" id="UP000051931">
    <property type="component" value="Unassembled WGS sequence"/>
</dbReference>
<feature type="transmembrane region" description="Helical" evidence="6">
    <location>
        <begin position="55"/>
        <end position="75"/>
    </location>
</feature>
<reference evidence="8 9" key="1">
    <citation type="journal article" date="2015" name="Genome Announc.">
        <title>Expanding the biotechnology potential of lactobacilli through comparative genomics of 213 strains and associated genera.</title>
        <authorList>
            <person name="Sun Z."/>
            <person name="Harris H.M."/>
            <person name="McCann A."/>
            <person name="Guo C."/>
            <person name="Argimon S."/>
            <person name="Zhang W."/>
            <person name="Yang X."/>
            <person name="Jeffery I.B."/>
            <person name="Cooney J.C."/>
            <person name="Kagawa T.F."/>
            <person name="Liu W."/>
            <person name="Song Y."/>
            <person name="Salvetti E."/>
            <person name="Wrobel A."/>
            <person name="Rasinkangas P."/>
            <person name="Parkhill J."/>
            <person name="Rea M.C."/>
            <person name="O'Sullivan O."/>
            <person name="Ritari J."/>
            <person name="Douillard F.P."/>
            <person name="Paul Ross R."/>
            <person name="Yang R."/>
            <person name="Briner A.E."/>
            <person name="Felis G.E."/>
            <person name="de Vos W.M."/>
            <person name="Barrangou R."/>
            <person name="Klaenhammer T.R."/>
            <person name="Caufield P.W."/>
            <person name="Cui Y."/>
            <person name="Zhang H."/>
            <person name="O'Toole P.W."/>
        </authorList>
    </citation>
    <scope>NUCLEOTIDE SEQUENCE [LARGE SCALE GENOMIC DNA]</scope>
    <source>
        <strain evidence="8 9">DSM 15354</strain>
    </source>
</reference>
<evidence type="ECO:0000256" key="1">
    <source>
        <dbReference type="ARBA" id="ARBA00004141"/>
    </source>
</evidence>
<feature type="domain" description="GtrA/DPMS transmembrane" evidence="7">
    <location>
        <begin position="31"/>
        <end position="145"/>
    </location>
</feature>
<evidence type="ECO:0000256" key="6">
    <source>
        <dbReference type="SAM" id="Phobius"/>
    </source>
</evidence>
<sequence>MAKKTNLPTEKAHLRNLGKKLVKRHRNLYVYMIFGFIAALINTIVFVVLHTDFKVVLVFANTLAFIISNLASFFFNHFAVFTHHVDQSKSIWHKLVAFFTFRIISIIPDTLIMIVGLSLLHLNSVCVKLVDQLLVGIFNYLTTKAIFQKNDHLIRERIRQYVIESKQRKKDH</sequence>
<dbReference type="STRING" id="1122152.GCA_000425905_00602"/>
<feature type="transmembrane region" description="Helical" evidence="6">
    <location>
        <begin position="28"/>
        <end position="49"/>
    </location>
</feature>
<name>A0A0R1SFC8_9LACO</name>
<dbReference type="InterPro" id="IPR051401">
    <property type="entry name" value="GtrA_CellWall_Glycosyl"/>
</dbReference>
<dbReference type="EMBL" id="AZFB01000001">
    <property type="protein sequence ID" value="KRL63835.1"/>
    <property type="molecule type" value="Genomic_DNA"/>
</dbReference>
<evidence type="ECO:0000313" key="9">
    <source>
        <dbReference type="Proteomes" id="UP000051931"/>
    </source>
</evidence>
<gene>
    <name evidence="8" type="ORF">FC23_GL000082</name>
</gene>
<proteinExistence type="inferred from homology"/>
<dbReference type="AlphaFoldDB" id="A0A0R1SFC8"/>
<keyword evidence="4 6" id="KW-1133">Transmembrane helix</keyword>
<comment type="similarity">
    <text evidence="2">Belongs to the GtrA family.</text>
</comment>
<evidence type="ECO:0000259" key="7">
    <source>
        <dbReference type="Pfam" id="PF04138"/>
    </source>
</evidence>
<dbReference type="RefSeq" id="WP_027824792.1">
    <property type="nucleotide sequence ID" value="NZ_AUEI01000004.1"/>
</dbReference>
<evidence type="ECO:0000256" key="3">
    <source>
        <dbReference type="ARBA" id="ARBA00022692"/>
    </source>
</evidence>
<comment type="subcellular location">
    <subcellularLocation>
        <location evidence="1">Membrane</location>
        <topology evidence="1">Multi-pass membrane protein</topology>
    </subcellularLocation>
</comment>
<evidence type="ECO:0000256" key="4">
    <source>
        <dbReference type="ARBA" id="ARBA00022989"/>
    </source>
</evidence>
<dbReference type="GO" id="GO:0005886">
    <property type="term" value="C:plasma membrane"/>
    <property type="evidence" value="ECO:0007669"/>
    <property type="project" value="TreeGrafter"/>
</dbReference>
<dbReference type="Pfam" id="PF04138">
    <property type="entry name" value="GtrA_DPMS_TM"/>
    <property type="match status" value="1"/>
</dbReference>
<organism evidence="8 9">
    <name type="scientific">Lactobacillus psittaci DSM 15354</name>
    <dbReference type="NCBI Taxonomy" id="1122152"/>
    <lineage>
        <taxon>Bacteria</taxon>
        <taxon>Bacillati</taxon>
        <taxon>Bacillota</taxon>
        <taxon>Bacilli</taxon>
        <taxon>Lactobacillales</taxon>
        <taxon>Lactobacillaceae</taxon>
        <taxon>Lactobacillus</taxon>
    </lineage>
</organism>
<dbReference type="InterPro" id="IPR007267">
    <property type="entry name" value="GtrA_DPMS_TM"/>
</dbReference>
<keyword evidence="5 6" id="KW-0472">Membrane</keyword>
<dbReference type="GO" id="GO:0000271">
    <property type="term" value="P:polysaccharide biosynthetic process"/>
    <property type="evidence" value="ECO:0007669"/>
    <property type="project" value="InterPro"/>
</dbReference>